<gene>
    <name evidence="1" type="ORF">JD77_00280</name>
</gene>
<dbReference type="EMBL" id="VLKE01000001">
    <property type="protein sequence ID" value="TWH65344.1"/>
    <property type="molecule type" value="Genomic_DNA"/>
</dbReference>
<keyword evidence="2" id="KW-1185">Reference proteome</keyword>
<evidence type="ECO:0000313" key="1">
    <source>
        <dbReference type="EMBL" id="TWH65344.1"/>
    </source>
</evidence>
<dbReference type="Proteomes" id="UP000319825">
    <property type="component" value="Unassembled WGS sequence"/>
</dbReference>
<accession>A0A562I3S0</accession>
<organism evidence="1 2">
    <name type="scientific">Micromonospora olivasterospora</name>
    <dbReference type="NCBI Taxonomy" id="1880"/>
    <lineage>
        <taxon>Bacteria</taxon>
        <taxon>Bacillati</taxon>
        <taxon>Actinomycetota</taxon>
        <taxon>Actinomycetes</taxon>
        <taxon>Micromonosporales</taxon>
        <taxon>Micromonosporaceae</taxon>
        <taxon>Micromonospora</taxon>
    </lineage>
</organism>
<comment type="caution">
    <text evidence="1">The sequence shown here is derived from an EMBL/GenBank/DDBJ whole genome shotgun (WGS) entry which is preliminary data.</text>
</comment>
<dbReference type="RefSeq" id="WP_387229263.1">
    <property type="nucleotide sequence ID" value="NZ_JBIAZH010000110.1"/>
</dbReference>
<evidence type="ECO:0000313" key="2">
    <source>
        <dbReference type="Proteomes" id="UP000319825"/>
    </source>
</evidence>
<sequence>MKATETRPRVVVSGDGRGVVGHAGTRLLADMADVSGLTSGFSDALALLRQRRAGELVQYHLYQDSIVQCMKGKDFLYTPPPFVDIYAGLTDLQGLSGTWFAETTETGLGVADSAVRLAPLDVETSNPGFQRLDPKGQRLYDDALTECTPTSTPDVYIPANSSKQNDKLLDLFAKMEKSRR</sequence>
<name>A0A562I3S0_MICOL</name>
<reference evidence="1 2" key="1">
    <citation type="submission" date="2019-07" db="EMBL/GenBank/DDBJ databases">
        <title>R&amp;d 2014.</title>
        <authorList>
            <person name="Klenk H.-P."/>
        </authorList>
    </citation>
    <scope>NUCLEOTIDE SEQUENCE [LARGE SCALE GENOMIC DNA]</scope>
    <source>
        <strain evidence="1 2">DSM 43868</strain>
    </source>
</reference>
<proteinExistence type="predicted"/>
<protein>
    <submittedName>
        <fullName evidence="1">Uncharacterized protein</fullName>
    </submittedName>
</protein>
<dbReference type="AlphaFoldDB" id="A0A562I3S0"/>